<feature type="region of interest" description="Disordered" evidence="1">
    <location>
        <begin position="112"/>
        <end position="137"/>
    </location>
</feature>
<reference evidence="2" key="1">
    <citation type="submission" date="2025-08" db="UniProtKB">
        <authorList>
            <consortium name="Ensembl"/>
        </authorList>
    </citation>
    <scope>IDENTIFICATION</scope>
</reference>
<accession>A0A8C7X413</accession>
<evidence type="ECO:0000256" key="1">
    <source>
        <dbReference type="SAM" id="MobiDB-lite"/>
    </source>
</evidence>
<organism evidence="2 3">
    <name type="scientific">Oryzias sinensis</name>
    <name type="common">Chinese medaka</name>
    <dbReference type="NCBI Taxonomy" id="183150"/>
    <lineage>
        <taxon>Eukaryota</taxon>
        <taxon>Metazoa</taxon>
        <taxon>Chordata</taxon>
        <taxon>Craniata</taxon>
        <taxon>Vertebrata</taxon>
        <taxon>Euteleostomi</taxon>
        <taxon>Actinopterygii</taxon>
        <taxon>Neopterygii</taxon>
        <taxon>Teleostei</taxon>
        <taxon>Neoteleostei</taxon>
        <taxon>Acanthomorphata</taxon>
        <taxon>Ovalentaria</taxon>
        <taxon>Atherinomorphae</taxon>
        <taxon>Beloniformes</taxon>
        <taxon>Adrianichthyidae</taxon>
        <taxon>Oryziinae</taxon>
        <taxon>Oryzias</taxon>
    </lineage>
</organism>
<dbReference type="GeneTree" id="ENSGT01030000234793"/>
<keyword evidence="3" id="KW-1185">Reference proteome</keyword>
<name>A0A8C7X413_9TELE</name>
<protein>
    <recommendedName>
        <fullName evidence="4">DUF4939 domain-containing protein</fullName>
    </recommendedName>
</protein>
<evidence type="ECO:0000313" key="2">
    <source>
        <dbReference type="Ensembl" id="ENSOSIP00000007650.1"/>
    </source>
</evidence>
<evidence type="ECO:0008006" key="4">
    <source>
        <dbReference type="Google" id="ProtNLM"/>
    </source>
</evidence>
<proteinExistence type="predicted"/>
<sequence length="137" mass="15364">MRGFISGRQQLHERLSHLERAPSSSPRQTRLGHPKPFDGTAADCRAFLTSCRLQFDFNPDDVPSEQSKVAFALSYLTGKAKRWGLAEWERGSELCHSFRVFSTRLLTVFDPTTPHRGGGQTENPHRTSVSSIGHSCH</sequence>
<dbReference type="Proteomes" id="UP000694383">
    <property type="component" value="Unplaced"/>
</dbReference>
<dbReference type="Ensembl" id="ENSOSIT00000008174.1">
    <property type="protein sequence ID" value="ENSOSIP00000007650.1"/>
    <property type="gene ID" value="ENSOSIG00000005045.1"/>
</dbReference>
<evidence type="ECO:0000313" key="3">
    <source>
        <dbReference type="Proteomes" id="UP000694383"/>
    </source>
</evidence>
<dbReference type="AlphaFoldDB" id="A0A8C7X413"/>
<feature type="compositionally biased region" description="Polar residues" evidence="1">
    <location>
        <begin position="126"/>
        <end position="137"/>
    </location>
</feature>
<reference evidence="2" key="2">
    <citation type="submission" date="2025-09" db="UniProtKB">
        <authorList>
            <consortium name="Ensembl"/>
        </authorList>
    </citation>
    <scope>IDENTIFICATION</scope>
</reference>